<evidence type="ECO:0000313" key="8">
    <source>
        <dbReference type="RefSeq" id="XP_029120086.1"/>
    </source>
</evidence>
<evidence type="ECO:0000313" key="7">
    <source>
        <dbReference type="Proteomes" id="UP000504607"/>
    </source>
</evidence>
<dbReference type="PANTHER" id="PTHR12945">
    <property type="entry name" value="TRANSLATION INITIATION FACTOR EIF3-RELATED"/>
    <property type="match status" value="1"/>
</dbReference>
<name>A0A8N4I886_ELAGV</name>
<keyword evidence="4" id="KW-0819">tRNA processing</keyword>
<proteinExistence type="inferred from homology"/>
<protein>
    <recommendedName>
        <fullName evidence="3">tRNA (adenine(58)-N(1))-methyltransferase non-catalytic subunit TRM6</fullName>
    </recommendedName>
    <alternativeName>
        <fullName evidence="6">tRNA(m1A58)-methyltransferase subunit TRM6</fullName>
    </alternativeName>
</protein>
<evidence type="ECO:0000256" key="6">
    <source>
        <dbReference type="ARBA" id="ARBA00032319"/>
    </source>
</evidence>
<dbReference type="GO" id="GO:0031515">
    <property type="term" value="C:tRNA (m1A) methyltransferase complex"/>
    <property type="evidence" value="ECO:0007669"/>
    <property type="project" value="InterPro"/>
</dbReference>
<evidence type="ECO:0000256" key="3">
    <source>
        <dbReference type="ARBA" id="ARBA00021704"/>
    </source>
</evidence>
<dbReference type="InterPro" id="IPR017423">
    <property type="entry name" value="TRM6"/>
</dbReference>
<organism evidence="7 8">
    <name type="scientific">Elaeis guineensis var. tenera</name>
    <name type="common">Oil palm</name>
    <dbReference type="NCBI Taxonomy" id="51953"/>
    <lineage>
        <taxon>Eukaryota</taxon>
        <taxon>Viridiplantae</taxon>
        <taxon>Streptophyta</taxon>
        <taxon>Embryophyta</taxon>
        <taxon>Tracheophyta</taxon>
        <taxon>Spermatophyta</taxon>
        <taxon>Magnoliopsida</taxon>
        <taxon>Liliopsida</taxon>
        <taxon>Arecaceae</taxon>
        <taxon>Arecoideae</taxon>
        <taxon>Cocoseae</taxon>
        <taxon>Elaeidinae</taxon>
        <taxon>Elaeis</taxon>
    </lineage>
</organism>
<evidence type="ECO:0000256" key="5">
    <source>
        <dbReference type="ARBA" id="ARBA00023242"/>
    </source>
</evidence>
<dbReference type="PANTHER" id="PTHR12945:SF0">
    <property type="entry name" value="TRNA (ADENINE(58)-N(1))-METHYLTRANSFERASE NON-CATALYTIC SUBUNIT TRM6"/>
    <property type="match status" value="1"/>
</dbReference>
<dbReference type="RefSeq" id="XP_029120086.1">
    <property type="nucleotide sequence ID" value="XM_029264253.1"/>
</dbReference>
<evidence type="ECO:0000256" key="2">
    <source>
        <dbReference type="ARBA" id="ARBA00008320"/>
    </source>
</evidence>
<dbReference type="GO" id="GO:0005634">
    <property type="term" value="C:nucleus"/>
    <property type="evidence" value="ECO:0007669"/>
    <property type="project" value="UniProtKB-SubCell"/>
</dbReference>
<sequence>MVLFLIPLCSLIVAAPELEVGILVQDLRPLLSRSAPFAVYGQYRQRLQTSRMAIVLQISDSWLREYQGYFQTFCNNAPSRVESIFHELSCVKPSSHFLLFF</sequence>
<comment type="subcellular location">
    <subcellularLocation>
        <location evidence="1">Nucleus</location>
    </subcellularLocation>
</comment>
<dbReference type="Proteomes" id="UP000504607">
    <property type="component" value="Chromosome 4"/>
</dbReference>
<accession>A0A8N4I886</accession>
<evidence type="ECO:0000256" key="4">
    <source>
        <dbReference type="ARBA" id="ARBA00022694"/>
    </source>
</evidence>
<dbReference type="OrthoDB" id="10254665at2759"/>
<keyword evidence="5" id="KW-0539">Nucleus</keyword>
<gene>
    <name evidence="8" type="primary">LOC105044152</name>
</gene>
<dbReference type="AlphaFoldDB" id="A0A8N4I886"/>
<reference evidence="8" key="1">
    <citation type="submission" date="2025-08" db="UniProtKB">
        <authorList>
            <consortium name="RefSeq"/>
        </authorList>
    </citation>
    <scope>IDENTIFICATION</scope>
</reference>
<evidence type="ECO:0000256" key="1">
    <source>
        <dbReference type="ARBA" id="ARBA00004123"/>
    </source>
</evidence>
<comment type="similarity">
    <text evidence="2">Belongs to the TRM6/GCD10 family.</text>
</comment>
<keyword evidence="7" id="KW-1185">Reference proteome</keyword>
<dbReference type="GO" id="GO:0030488">
    <property type="term" value="P:tRNA methylation"/>
    <property type="evidence" value="ECO:0007669"/>
    <property type="project" value="InterPro"/>
</dbReference>